<name>A0A6A3K4P4_9STRA</name>
<evidence type="ECO:0000313" key="1">
    <source>
        <dbReference type="EMBL" id="KAE8995681.1"/>
    </source>
</evidence>
<dbReference type="AlphaFoldDB" id="A0A6A3K4P4"/>
<keyword evidence="5" id="KW-1185">Reference proteome</keyword>
<dbReference type="EMBL" id="QXFV01001743">
    <property type="protein sequence ID" value="KAE8999244.1"/>
    <property type="molecule type" value="Genomic_DNA"/>
</dbReference>
<evidence type="ECO:0000313" key="6">
    <source>
        <dbReference type="Proteomes" id="UP000435112"/>
    </source>
</evidence>
<accession>A0A6A3K4P4</accession>
<proteinExistence type="predicted"/>
<dbReference type="EMBL" id="QXFT01001785">
    <property type="protein sequence ID" value="KAE9310415.1"/>
    <property type="molecule type" value="Genomic_DNA"/>
</dbReference>
<organism evidence="2 4">
    <name type="scientific">Phytophthora rubi</name>
    <dbReference type="NCBI Taxonomy" id="129364"/>
    <lineage>
        <taxon>Eukaryota</taxon>
        <taxon>Sar</taxon>
        <taxon>Stramenopiles</taxon>
        <taxon>Oomycota</taxon>
        <taxon>Peronosporomycetes</taxon>
        <taxon>Peronosporales</taxon>
        <taxon>Peronosporaceae</taxon>
        <taxon>Phytophthora</taxon>
    </lineage>
</organism>
<dbReference type="Proteomes" id="UP000435112">
    <property type="component" value="Unassembled WGS sequence"/>
</dbReference>
<gene>
    <name evidence="2" type="ORF">PR001_g19112</name>
    <name evidence="1" type="ORF">PR002_g19544</name>
    <name evidence="3" type="ORF">PR003_g20266</name>
</gene>
<dbReference type="Proteomes" id="UP000434957">
    <property type="component" value="Unassembled WGS sequence"/>
</dbReference>
<dbReference type="Proteomes" id="UP000429607">
    <property type="component" value="Unassembled WGS sequence"/>
</dbReference>
<protein>
    <submittedName>
        <fullName evidence="2">Uncharacterized protein</fullName>
    </submittedName>
</protein>
<sequence length="150" mass="15813">MYLVCIPLSSTTPIVSIYSTALRLPLLWLLPLASPTALSRCDVATSSSPVEPWPACASSCRPWTILGGFFCTVSPIASTVSFTSVSSAASLQESVLSPTGLSPRQISEARRQSPVCLPLSAHRSLLLASIAESSLLFLRFVDSSSQPAAT</sequence>
<evidence type="ECO:0000313" key="5">
    <source>
        <dbReference type="Proteomes" id="UP000434957"/>
    </source>
</evidence>
<evidence type="ECO:0000313" key="2">
    <source>
        <dbReference type="EMBL" id="KAE8999244.1"/>
    </source>
</evidence>
<comment type="caution">
    <text evidence="2">The sequence shown here is derived from an EMBL/GenBank/DDBJ whole genome shotgun (WGS) entry which is preliminary data.</text>
</comment>
<reference evidence="4 6" key="1">
    <citation type="submission" date="2018-09" db="EMBL/GenBank/DDBJ databases">
        <title>Genomic investigation of the strawberry pathogen Phytophthora fragariae indicates pathogenicity is determined by transcriptional variation in three key races.</title>
        <authorList>
            <person name="Adams T.M."/>
            <person name="Armitage A.D."/>
            <person name="Sobczyk M.K."/>
            <person name="Bates H.J."/>
            <person name="Dunwell J.M."/>
            <person name="Nellist C.F."/>
            <person name="Harrison R.J."/>
        </authorList>
    </citation>
    <scope>NUCLEOTIDE SEQUENCE [LARGE SCALE GENOMIC DNA]</scope>
    <source>
        <strain evidence="2 4">SCRP249</strain>
        <strain evidence="1 6">SCRP324</strain>
        <strain evidence="3 5">SCRP333</strain>
    </source>
</reference>
<dbReference type="EMBL" id="QXFU01001778">
    <property type="protein sequence ID" value="KAE8995681.1"/>
    <property type="molecule type" value="Genomic_DNA"/>
</dbReference>
<evidence type="ECO:0000313" key="4">
    <source>
        <dbReference type="Proteomes" id="UP000429607"/>
    </source>
</evidence>
<evidence type="ECO:0000313" key="3">
    <source>
        <dbReference type="EMBL" id="KAE9310415.1"/>
    </source>
</evidence>